<organism evidence="1 2">
    <name type="scientific">Pelodiscus sinensis</name>
    <name type="common">Chinese softshell turtle</name>
    <name type="synonym">Trionyx sinensis</name>
    <dbReference type="NCBI Taxonomy" id="13735"/>
    <lineage>
        <taxon>Eukaryota</taxon>
        <taxon>Metazoa</taxon>
        <taxon>Chordata</taxon>
        <taxon>Craniata</taxon>
        <taxon>Vertebrata</taxon>
        <taxon>Euteleostomi</taxon>
        <taxon>Archelosauria</taxon>
        <taxon>Testudinata</taxon>
        <taxon>Testudines</taxon>
        <taxon>Cryptodira</taxon>
        <taxon>Trionychia</taxon>
        <taxon>Trionychidae</taxon>
        <taxon>Pelodiscus</taxon>
    </lineage>
</organism>
<dbReference type="Ensembl" id="ENSPSIT00000002845.1">
    <property type="protein sequence ID" value="ENSPSIP00000002834.1"/>
    <property type="gene ID" value="ENSPSIG00000002756.1"/>
</dbReference>
<proteinExistence type="predicted"/>
<dbReference type="AlphaFoldDB" id="K7F474"/>
<keyword evidence="2" id="KW-1185">Reference proteome</keyword>
<evidence type="ECO:0000313" key="1">
    <source>
        <dbReference type="Ensembl" id="ENSPSIP00000002834.1"/>
    </source>
</evidence>
<reference evidence="1" key="4">
    <citation type="submission" date="2025-09" db="UniProtKB">
        <authorList>
            <consortium name="Ensembl"/>
        </authorList>
    </citation>
    <scope>IDENTIFICATION</scope>
</reference>
<reference evidence="2" key="1">
    <citation type="submission" date="2011-10" db="EMBL/GenBank/DDBJ databases">
        <authorList>
            <consortium name="Soft-shell Turtle Genome Consortium"/>
        </authorList>
    </citation>
    <scope>NUCLEOTIDE SEQUENCE [LARGE SCALE GENOMIC DNA]</scope>
    <source>
        <strain evidence="2">Daiwa-1</strain>
    </source>
</reference>
<dbReference type="HOGENOM" id="CLU_3302140_0_0_1"/>
<evidence type="ECO:0000313" key="2">
    <source>
        <dbReference type="Proteomes" id="UP000007267"/>
    </source>
</evidence>
<dbReference type="Proteomes" id="UP000007267">
    <property type="component" value="Unassembled WGS sequence"/>
</dbReference>
<sequence>RECCLRRRPRLRRLRWRALYSCISCSLGHIEQLIQVNPSV</sequence>
<dbReference type="eggNOG" id="ENOG502TGRG">
    <property type="taxonomic scope" value="Eukaryota"/>
</dbReference>
<name>K7F474_PELSI</name>
<accession>K7F474</accession>
<protein>
    <submittedName>
        <fullName evidence="1">Uncharacterized protein</fullName>
    </submittedName>
</protein>
<dbReference type="EMBL" id="AGCU01099614">
    <property type="status" value="NOT_ANNOTATED_CDS"/>
    <property type="molecule type" value="Genomic_DNA"/>
</dbReference>
<reference evidence="1" key="3">
    <citation type="submission" date="2025-08" db="UniProtKB">
        <authorList>
            <consortium name="Ensembl"/>
        </authorList>
    </citation>
    <scope>IDENTIFICATION</scope>
</reference>
<reference evidence="2" key="2">
    <citation type="journal article" date="2013" name="Nat. Genet.">
        <title>The draft genomes of soft-shell turtle and green sea turtle yield insights into the development and evolution of the turtle-specific body plan.</title>
        <authorList>
            <person name="Wang Z."/>
            <person name="Pascual-Anaya J."/>
            <person name="Zadissa A."/>
            <person name="Li W."/>
            <person name="Niimura Y."/>
            <person name="Huang Z."/>
            <person name="Li C."/>
            <person name="White S."/>
            <person name="Xiong Z."/>
            <person name="Fang D."/>
            <person name="Wang B."/>
            <person name="Ming Y."/>
            <person name="Chen Y."/>
            <person name="Zheng Y."/>
            <person name="Kuraku S."/>
            <person name="Pignatelli M."/>
            <person name="Herrero J."/>
            <person name="Beal K."/>
            <person name="Nozawa M."/>
            <person name="Li Q."/>
            <person name="Wang J."/>
            <person name="Zhang H."/>
            <person name="Yu L."/>
            <person name="Shigenobu S."/>
            <person name="Wang J."/>
            <person name="Liu J."/>
            <person name="Flicek P."/>
            <person name="Searle S."/>
            <person name="Wang J."/>
            <person name="Kuratani S."/>
            <person name="Yin Y."/>
            <person name="Aken B."/>
            <person name="Zhang G."/>
            <person name="Irie N."/>
        </authorList>
    </citation>
    <scope>NUCLEOTIDE SEQUENCE [LARGE SCALE GENOMIC DNA]</scope>
    <source>
        <strain evidence="2">Daiwa-1</strain>
    </source>
</reference>